<reference evidence="3 4" key="1">
    <citation type="submission" date="2018-02" db="EMBL/GenBank/DDBJ databases">
        <title>Genomic analysis of the strain RR4-38 isolated from a seawater recirculating aquaculture system.</title>
        <authorList>
            <person name="Kim Y.-S."/>
            <person name="Jang Y.H."/>
            <person name="Kim K.-H."/>
        </authorList>
    </citation>
    <scope>NUCLEOTIDE SEQUENCE [LARGE SCALE GENOMIC DNA]</scope>
    <source>
        <strain evidence="3 4">RR4-38</strain>
    </source>
</reference>
<name>A0A2S0HWN7_9FLAO</name>
<evidence type="ECO:0000256" key="1">
    <source>
        <dbReference type="SAM" id="SignalP"/>
    </source>
</evidence>
<organism evidence="3 4">
    <name type="scientific">Pukyongia salina</name>
    <dbReference type="NCBI Taxonomy" id="2094025"/>
    <lineage>
        <taxon>Bacteria</taxon>
        <taxon>Pseudomonadati</taxon>
        <taxon>Bacteroidota</taxon>
        <taxon>Flavobacteriia</taxon>
        <taxon>Flavobacteriales</taxon>
        <taxon>Flavobacteriaceae</taxon>
        <taxon>Pukyongia</taxon>
    </lineage>
</organism>
<dbReference type="EMBL" id="CP027062">
    <property type="protein sequence ID" value="AVI51036.1"/>
    <property type="molecule type" value="Genomic_DNA"/>
</dbReference>
<keyword evidence="1" id="KW-0732">Signal</keyword>
<dbReference type="Proteomes" id="UP000238442">
    <property type="component" value="Chromosome"/>
</dbReference>
<protein>
    <submittedName>
        <fullName evidence="3">DUF547 domain-containing protein</fullName>
    </submittedName>
</protein>
<dbReference type="AlphaFoldDB" id="A0A2S0HWN7"/>
<feature type="domain" description="DUF547" evidence="2">
    <location>
        <begin position="97"/>
        <end position="202"/>
    </location>
</feature>
<dbReference type="KEGG" id="aue:C5O00_07535"/>
<dbReference type="InterPro" id="IPR006869">
    <property type="entry name" value="DUF547"/>
</dbReference>
<feature type="signal peptide" evidence="1">
    <location>
        <begin position="1"/>
        <end position="25"/>
    </location>
</feature>
<dbReference type="OrthoDB" id="526867at2"/>
<dbReference type="PANTHER" id="PTHR46361">
    <property type="entry name" value="ELECTRON CARRIER/ PROTEIN DISULFIDE OXIDOREDUCTASE"/>
    <property type="match status" value="1"/>
</dbReference>
<dbReference type="Pfam" id="PF04784">
    <property type="entry name" value="DUF547"/>
    <property type="match status" value="1"/>
</dbReference>
<dbReference type="RefSeq" id="WP_105216277.1">
    <property type="nucleotide sequence ID" value="NZ_CP027062.1"/>
</dbReference>
<proteinExistence type="predicted"/>
<keyword evidence="4" id="KW-1185">Reference proteome</keyword>
<accession>A0A2S0HWN7</accession>
<evidence type="ECO:0000313" key="4">
    <source>
        <dbReference type="Proteomes" id="UP000238442"/>
    </source>
</evidence>
<feature type="chain" id="PRO_5015565075" evidence="1">
    <location>
        <begin position="26"/>
        <end position="265"/>
    </location>
</feature>
<gene>
    <name evidence="3" type="ORF">C5O00_07535</name>
</gene>
<evidence type="ECO:0000313" key="3">
    <source>
        <dbReference type="EMBL" id="AVI51036.1"/>
    </source>
</evidence>
<dbReference type="PANTHER" id="PTHR46361:SF3">
    <property type="entry name" value="ELECTRON CARRIER_ PROTEIN DISULFIDE OXIDOREDUCTASE"/>
    <property type="match status" value="1"/>
</dbReference>
<evidence type="ECO:0000259" key="2">
    <source>
        <dbReference type="Pfam" id="PF04784"/>
    </source>
</evidence>
<sequence>MHKTLKFISIGILSLFFHQCSLFSAAGLTSQGQPTKEVSGTLNTISASEEIVDHSTWDKLLKKHVDANGMVNYKGFQKDEKTLIEYLTMLSKTQPLESWSVEELLAYYINTYNAYTVKLILDNYPVKSIKDISGPWTSAIVPIGDKTLSLGGIENGILRKMNEPRIHFAINCASISCPKLLNEAFTASRIEAQLDKATREFINSDKNDLNKSNPKLSSIFDWYRKDFTVDGEVDVIAYINKYTTKKIDKTASITYKNYNWNLNEQ</sequence>